<comment type="caution">
    <text evidence="1">The sequence shown here is derived from an EMBL/GenBank/DDBJ whole genome shotgun (WGS) entry which is preliminary data.</text>
</comment>
<dbReference type="Proteomes" id="UP000789860">
    <property type="component" value="Unassembled WGS sequence"/>
</dbReference>
<evidence type="ECO:0000313" key="2">
    <source>
        <dbReference type="Proteomes" id="UP000789860"/>
    </source>
</evidence>
<keyword evidence="2" id="KW-1185">Reference proteome</keyword>
<name>A0ACA9KPV7_9GLOM</name>
<feature type="non-terminal residue" evidence="1">
    <location>
        <position position="1"/>
    </location>
</feature>
<accession>A0ACA9KPV7</accession>
<proteinExistence type="predicted"/>
<dbReference type="EMBL" id="CAJVPM010002260">
    <property type="protein sequence ID" value="CAG8483049.1"/>
    <property type="molecule type" value="Genomic_DNA"/>
</dbReference>
<gene>
    <name evidence="1" type="ORF">SCALOS_LOCUS2503</name>
</gene>
<organism evidence="1 2">
    <name type="scientific">Scutellospora calospora</name>
    <dbReference type="NCBI Taxonomy" id="85575"/>
    <lineage>
        <taxon>Eukaryota</taxon>
        <taxon>Fungi</taxon>
        <taxon>Fungi incertae sedis</taxon>
        <taxon>Mucoromycota</taxon>
        <taxon>Glomeromycotina</taxon>
        <taxon>Glomeromycetes</taxon>
        <taxon>Diversisporales</taxon>
        <taxon>Gigasporaceae</taxon>
        <taxon>Scutellospora</taxon>
    </lineage>
</organism>
<protein>
    <submittedName>
        <fullName evidence="1">5406_t:CDS:1</fullName>
    </submittedName>
</protein>
<evidence type="ECO:0000313" key="1">
    <source>
        <dbReference type="EMBL" id="CAG8483049.1"/>
    </source>
</evidence>
<reference evidence="1" key="1">
    <citation type="submission" date="2021-06" db="EMBL/GenBank/DDBJ databases">
        <authorList>
            <person name="Kallberg Y."/>
            <person name="Tangrot J."/>
            <person name="Rosling A."/>
        </authorList>
    </citation>
    <scope>NUCLEOTIDE SEQUENCE</scope>
    <source>
        <strain evidence="1">AU212A</strain>
    </source>
</reference>
<sequence>FYYHWVLDKFGKDAKITEWCFDDILEARINVDIYVQQNQNQDALNESPENNFKDIIDVFNKYSDTKNFFKPSHLKIIKQATHVDIIDRLKNCLGELESDDYLDEMNILTSTNKRRRDDQELNVWYNEIKKLHDSSMSDEFIESVESFLVCEVDEIDNQREYKKHKLLA</sequence>